<keyword evidence="4 8" id="KW-0812">Transmembrane</keyword>
<dbReference type="Proteomes" id="UP000323632">
    <property type="component" value="Unassembled WGS sequence"/>
</dbReference>
<keyword evidence="3 8" id="KW-1134">Transmembrane beta strand</keyword>
<evidence type="ECO:0000259" key="11">
    <source>
        <dbReference type="Pfam" id="PF00593"/>
    </source>
</evidence>
<comment type="similarity">
    <text evidence="8 9">Belongs to the TonB-dependent receptor family.</text>
</comment>
<dbReference type="AlphaFoldDB" id="A0A5M6CDG7"/>
<organism evidence="13 14">
    <name type="scientific">Taibaiella lutea</name>
    <dbReference type="NCBI Taxonomy" id="2608001"/>
    <lineage>
        <taxon>Bacteria</taxon>
        <taxon>Pseudomonadati</taxon>
        <taxon>Bacteroidota</taxon>
        <taxon>Chitinophagia</taxon>
        <taxon>Chitinophagales</taxon>
        <taxon>Chitinophagaceae</taxon>
        <taxon>Taibaiella</taxon>
    </lineage>
</organism>
<keyword evidence="14" id="KW-1185">Reference proteome</keyword>
<feature type="chain" id="PRO_5024325005" evidence="10">
    <location>
        <begin position="21"/>
        <end position="742"/>
    </location>
</feature>
<dbReference type="InterPro" id="IPR008969">
    <property type="entry name" value="CarboxyPept-like_regulatory"/>
</dbReference>
<keyword evidence="2 8" id="KW-0813">Transport</keyword>
<evidence type="ECO:0000256" key="9">
    <source>
        <dbReference type="RuleBase" id="RU003357"/>
    </source>
</evidence>
<keyword evidence="10" id="KW-0732">Signal</keyword>
<name>A0A5M6CDG7_9BACT</name>
<accession>A0A5M6CDG7</accession>
<feature type="domain" description="TonB-dependent receptor-like beta-barrel" evidence="11">
    <location>
        <begin position="265"/>
        <end position="687"/>
    </location>
</feature>
<evidence type="ECO:0000256" key="8">
    <source>
        <dbReference type="PROSITE-ProRule" id="PRU01360"/>
    </source>
</evidence>
<sequence>MSLRFTLLLILNITALNGYAQTRFKGRITDTTNHNAVADISIRLNVIDSIFITDAQGRFNILTSLDYDSCVAIISKEGYNTITQMLYKDRENEVMLSRSLLEEVVITGNSSPVKRSSSAIPTELYTPSFFLKNPTPSLFDAMSMVTGVRPQLNCNVCNTGDIHINGMEGPYTLILIDGMPVVSALSTVYGLSGIPNSLVERIEIVKGPTAAMYGSEAMGGMINVITRNPQKTPFIHLDIMTTTWAEVNTDVTSKFKINNKIQSLLGINYFNYQQPKDNNKDGFTDMTLQNRISIFNKWSFLRNEDRIASIAARYVYEDRWGGQMNWDKQWRGSDSIYGESIYTNRWEVLGLYQLPVNEKIISQFSVIGHNQDSYYGKTSFQGNQKVAFGQIYWEKNLRQHKATIGTSLRYTYYNDNTPATANEAGRDKPNSTALTGLFIQDEWHFASKHDLYLGYRLDYDPILKGIHSPRLAYKWSPDNSNTFRASFGKGFRVVNIFTEDHAALTGARKVEIAEALAPEKSYNSNLNYSHTTFIGGGFVNIDVLAFYSLFTNKIIGDFDTDPDKIIYKNIDGRAISRGLTINTDATFSIPLNVRIGVNYMDVYQKNKDNIKTEQLFAPKWSGNFSFSYTLPKQIVIDLSGQINGPMRLPIQRNDYRPEYSPVFCLANIQFSKKIDTKWEVYAGIKNILNFVPKDTYMRPFDPFDKHVNDAVNNPNGYTFDTEYNYAPLQGIRGFAGLRYTLK</sequence>
<dbReference type="PANTHER" id="PTHR30069">
    <property type="entry name" value="TONB-DEPENDENT OUTER MEMBRANE RECEPTOR"/>
    <property type="match status" value="1"/>
</dbReference>
<gene>
    <name evidence="13" type="ORF">F0919_11825</name>
</gene>
<comment type="subcellular location">
    <subcellularLocation>
        <location evidence="1 8">Cell outer membrane</location>
        <topology evidence="1 8">Multi-pass membrane protein</topology>
    </subcellularLocation>
</comment>
<keyword evidence="13" id="KW-0675">Receptor</keyword>
<evidence type="ECO:0000256" key="10">
    <source>
        <dbReference type="SAM" id="SignalP"/>
    </source>
</evidence>
<dbReference type="GO" id="GO:0044718">
    <property type="term" value="P:siderophore transmembrane transport"/>
    <property type="evidence" value="ECO:0007669"/>
    <property type="project" value="TreeGrafter"/>
</dbReference>
<dbReference type="Gene3D" id="2.170.130.10">
    <property type="entry name" value="TonB-dependent receptor, plug domain"/>
    <property type="match status" value="1"/>
</dbReference>
<comment type="caution">
    <text evidence="13">The sequence shown here is derived from an EMBL/GenBank/DDBJ whole genome shotgun (WGS) entry which is preliminary data.</text>
</comment>
<evidence type="ECO:0000313" key="13">
    <source>
        <dbReference type="EMBL" id="KAA5533228.1"/>
    </source>
</evidence>
<evidence type="ECO:0000256" key="7">
    <source>
        <dbReference type="ARBA" id="ARBA00023237"/>
    </source>
</evidence>
<dbReference type="SUPFAM" id="SSF56935">
    <property type="entry name" value="Porins"/>
    <property type="match status" value="1"/>
</dbReference>
<proteinExistence type="inferred from homology"/>
<dbReference type="Gene3D" id="2.40.170.20">
    <property type="entry name" value="TonB-dependent receptor, beta-barrel domain"/>
    <property type="match status" value="1"/>
</dbReference>
<dbReference type="GO" id="GO:0015344">
    <property type="term" value="F:siderophore uptake transmembrane transporter activity"/>
    <property type="evidence" value="ECO:0007669"/>
    <property type="project" value="TreeGrafter"/>
</dbReference>
<dbReference type="InterPro" id="IPR012910">
    <property type="entry name" value="Plug_dom"/>
</dbReference>
<keyword evidence="7 8" id="KW-0998">Cell outer membrane</keyword>
<dbReference type="InterPro" id="IPR036942">
    <property type="entry name" value="Beta-barrel_TonB_sf"/>
</dbReference>
<keyword evidence="5 9" id="KW-0798">TonB box</keyword>
<dbReference type="InterPro" id="IPR000531">
    <property type="entry name" value="Beta-barrel_TonB"/>
</dbReference>
<dbReference type="GO" id="GO:0009279">
    <property type="term" value="C:cell outer membrane"/>
    <property type="evidence" value="ECO:0007669"/>
    <property type="project" value="UniProtKB-SubCell"/>
</dbReference>
<evidence type="ECO:0000313" key="14">
    <source>
        <dbReference type="Proteomes" id="UP000323632"/>
    </source>
</evidence>
<evidence type="ECO:0000256" key="6">
    <source>
        <dbReference type="ARBA" id="ARBA00023136"/>
    </source>
</evidence>
<dbReference type="PROSITE" id="PS52016">
    <property type="entry name" value="TONB_DEPENDENT_REC_3"/>
    <property type="match status" value="1"/>
</dbReference>
<evidence type="ECO:0000259" key="12">
    <source>
        <dbReference type="Pfam" id="PF07715"/>
    </source>
</evidence>
<protein>
    <submittedName>
        <fullName evidence="13">TonB-dependent receptor plug domain-containing protein</fullName>
    </submittedName>
</protein>
<dbReference type="Pfam" id="PF00593">
    <property type="entry name" value="TonB_dep_Rec_b-barrel"/>
    <property type="match status" value="1"/>
</dbReference>
<evidence type="ECO:0000256" key="1">
    <source>
        <dbReference type="ARBA" id="ARBA00004571"/>
    </source>
</evidence>
<dbReference type="PANTHER" id="PTHR30069:SF57">
    <property type="entry name" value="TONB-DEPENDENT RECEPTOR"/>
    <property type="match status" value="1"/>
</dbReference>
<evidence type="ECO:0000256" key="3">
    <source>
        <dbReference type="ARBA" id="ARBA00022452"/>
    </source>
</evidence>
<dbReference type="EMBL" id="VWSH01000003">
    <property type="protein sequence ID" value="KAA5533228.1"/>
    <property type="molecule type" value="Genomic_DNA"/>
</dbReference>
<reference evidence="13 14" key="1">
    <citation type="submission" date="2019-09" db="EMBL/GenBank/DDBJ databases">
        <title>Genome sequence and assembly of Taibaiella sp.</title>
        <authorList>
            <person name="Chhetri G."/>
        </authorList>
    </citation>
    <scope>NUCLEOTIDE SEQUENCE [LARGE SCALE GENOMIC DNA]</scope>
    <source>
        <strain evidence="13 14">KVB11</strain>
    </source>
</reference>
<dbReference type="SUPFAM" id="SSF49464">
    <property type="entry name" value="Carboxypeptidase regulatory domain-like"/>
    <property type="match status" value="1"/>
</dbReference>
<dbReference type="InterPro" id="IPR039426">
    <property type="entry name" value="TonB-dep_rcpt-like"/>
</dbReference>
<feature type="domain" description="TonB-dependent receptor plug" evidence="12">
    <location>
        <begin position="120"/>
        <end position="220"/>
    </location>
</feature>
<evidence type="ECO:0000256" key="4">
    <source>
        <dbReference type="ARBA" id="ARBA00022692"/>
    </source>
</evidence>
<dbReference type="InterPro" id="IPR037066">
    <property type="entry name" value="Plug_dom_sf"/>
</dbReference>
<dbReference type="RefSeq" id="WP_150032976.1">
    <property type="nucleotide sequence ID" value="NZ_VWSH01000003.1"/>
</dbReference>
<feature type="signal peptide" evidence="10">
    <location>
        <begin position="1"/>
        <end position="20"/>
    </location>
</feature>
<evidence type="ECO:0000256" key="2">
    <source>
        <dbReference type="ARBA" id="ARBA00022448"/>
    </source>
</evidence>
<dbReference type="Pfam" id="PF07715">
    <property type="entry name" value="Plug"/>
    <property type="match status" value="1"/>
</dbReference>
<keyword evidence="6 8" id="KW-0472">Membrane</keyword>
<evidence type="ECO:0000256" key="5">
    <source>
        <dbReference type="ARBA" id="ARBA00023077"/>
    </source>
</evidence>